<dbReference type="PANTHER" id="PTHR12242">
    <property type="entry name" value="OS02G0130600 PROTEIN-RELATED"/>
    <property type="match status" value="1"/>
</dbReference>
<organism evidence="3 4">
    <name type="scientific">Pocillopora damicornis</name>
    <name type="common">Cauliflower coral</name>
    <name type="synonym">Millepora damicornis</name>
    <dbReference type="NCBI Taxonomy" id="46731"/>
    <lineage>
        <taxon>Eukaryota</taxon>
        <taxon>Metazoa</taxon>
        <taxon>Cnidaria</taxon>
        <taxon>Anthozoa</taxon>
        <taxon>Hexacorallia</taxon>
        <taxon>Scleractinia</taxon>
        <taxon>Astrocoeniina</taxon>
        <taxon>Pocilloporidae</taxon>
        <taxon>Pocillopora</taxon>
    </lineage>
</organism>
<sequence>MWRTELQDFKEEFQLIQFRLIYSNSGDFAESPWFNVSVIFTYRLIVAVYCLAWIIYSGFHPANKNHKWFIYLTNWSFLFVTLYFVLSTVITAVYYRGECRQGEYEIRSPEPIPLRRSRSGISRSSDIDTRDKSREETRAKSESRDSTREKARSREEVKASVNPLEVMQELPMSRYHEALWVIYNIAANTALLITATNWDYSDFQMDGLIVTTQILNTVFILIETLLGTVPLRLFHVIHPMLFTTVYIMVTVVYWANGGTNILGQPYIYSKLDYSGNPTQSIGTILGFFFVGHPLTQLVLFIVFRVRHWLSKKFSKKLIW</sequence>
<dbReference type="PANTHER" id="PTHR12242:SF49">
    <property type="entry name" value="HEADBUTT, ISOFORM E"/>
    <property type="match status" value="1"/>
</dbReference>
<dbReference type="EMBL" id="RCHS01000820">
    <property type="protein sequence ID" value="RMX56708.1"/>
    <property type="molecule type" value="Genomic_DNA"/>
</dbReference>
<comment type="caution">
    <text evidence="3">The sequence shown here is derived from an EMBL/GenBank/DDBJ whole genome shotgun (WGS) entry which is preliminary data.</text>
</comment>
<feature type="transmembrane region" description="Helical" evidence="2">
    <location>
        <begin position="233"/>
        <end position="255"/>
    </location>
</feature>
<feature type="transmembrane region" description="Helical" evidence="2">
    <location>
        <begin position="178"/>
        <end position="195"/>
    </location>
</feature>
<dbReference type="OrthoDB" id="419711at2759"/>
<dbReference type="Pfam" id="PF21534">
    <property type="entry name" value="Rost"/>
    <property type="match status" value="1"/>
</dbReference>
<proteinExistence type="predicted"/>
<name>A0A3M6UTR0_POCDA</name>
<dbReference type="STRING" id="46731.A0A3M6UTR0"/>
<evidence type="ECO:0000256" key="1">
    <source>
        <dbReference type="SAM" id="MobiDB-lite"/>
    </source>
</evidence>
<gene>
    <name evidence="3" type="ORF">pdam_00015783</name>
</gene>
<feature type="region of interest" description="Disordered" evidence="1">
    <location>
        <begin position="113"/>
        <end position="156"/>
    </location>
</feature>
<feature type="compositionally biased region" description="Basic and acidic residues" evidence="1">
    <location>
        <begin position="125"/>
        <end position="156"/>
    </location>
</feature>
<feature type="transmembrane region" description="Helical" evidence="2">
    <location>
        <begin position="281"/>
        <end position="303"/>
    </location>
</feature>
<keyword evidence="2" id="KW-0472">Membrane</keyword>
<keyword evidence="4" id="KW-1185">Reference proteome</keyword>
<dbReference type="AlphaFoldDB" id="A0A3M6UTR0"/>
<accession>A0A3M6UTR0</accession>
<keyword evidence="2" id="KW-0812">Transmembrane</keyword>
<keyword evidence="2" id="KW-1133">Transmembrane helix</keyword>
<dbReference type="Proteomes" id="UP000275408">
    <property type="component" value="Unassembled WGS sequence"/>
</dbReference>
<evidence type="ECO:0000313" key="3">
    <source>
        <dbReference type="EMBL" id="RMX56708.1"/>
    </source>
</evidence>
<protein>
    <recommendedName>
        <fullName evidence="5">Protein rolling stone</fullName>
    </recommendedName>
</protein>
<feature type="transmembrane region" description="Helical" evidence="2">
    <location>
        <begin position="207"/>
        <end position="226"/>
    </location>
</feature>
<evidence type="ECO:0000313" key="4">
    <source>
        <dbReference type="Proteomes" id="UP000275408"/>
    </source>
</evidence>
<evidence type="ECO:0008006" key="5">
    <source>
        <dbReference type="Google" id="ProtNLM"/>
    </source>
</evidence>
<dbReference type="OMA" id="FECGLRW"/>
<feature type="transmembrane region" description="Helical" evidence="2">
    <location>
        <begin position="68"/>
        <end position="95"/>
    </location>
</feature>
<reference evidence="3 4" key="1">
    <citation type="journal article" date="2018" name="Sci. Rep.">
        <title>Comparative analysis of the Pocillopora damicornis genome highlights role of immune system in coral evolution.</title>
        <authorList>
            <person name="Cunning R."/>
            <person name="Bay R.A."/>
            <person name="Gillette P."/>
            <person name="Baker A.C."/>
            <person name="Traylor-Knowles N."/>
        </authorList>
    </citation>
    <scope>NUCLEOTIDE SEQUENCE [LARGE SCALE GENOMIC DNA]</scope>
    <source>
        <strain evidence="3">RSMAS</strain>
        <tissue evidence="3">Whole animal</tissue>
    </source>
</reference>
<evidence type="ECO:0000256" key="2">
    <source>
        <dbReference type="SAM" id="Phobius"/>
    </source>
</evidence>
<dbReference type="GO" id="GO:0016020">
    <property type="term" value="C:membrane"/>
    <property type="evidence" value="ECO:0007669"/>
    <property type="project" value="TreeGrafter"/>
</dbReference>
<feature type="transmembrane region" description="Helical" evidence="2">
    <location>
        <begin position="33"/>
        <end position="56"/>
    </location>
</feature>
<dbReference type="InterPro" id="IPR049352">
    <property type="entry name" value="Rost"/>
</dbReference>